<accession>A0A3B1C1W8</accession>
<dbReference type="Gene3D" id="3.90.230.10">
    <property type="entry name" value="Creatinase/methionine aminopeptidase superfamily"/>
    <property type="match status" value="1"/>
</dbReference>
<dbReference type="AlphaFoldDB" id="A0A3B1C1W8"/>
<keyword evidence="5" id="KW-0464">Manganese</keyword>
<proteinExistence type="inferred from homology"/>
<gene>
    <name evidence="7" type="ORF">MNBD_GAMMA24-213</name>
</gene>
<keyword evidence="3" id="KW-0479">Metal-binding</keyword>
<dbReference type="GO" id="GO:0070006">
    <property type="term" value="F:metalloaminopeptidase activity"/>
    <property type="evidence" value="ECO:0007669"/>
    <property type="project" value="InterPro"/>
</dbReference>
<sequence>MSAQEFKRRRRRLMGMMDEHSVAILPTAPVYIRNRDVEHPYRPDSDFFYLTGFPEPEAVAVLIPGREHGEYILFCRENDPKMETWNGLRAGQEGAVSLYHADDCFPIDDIDDILPGLLENKARVFYTMGAHPGFDQRLIGWVNRLRKQSRAGIHTPGEFVSLDHLVHDMRLYKSSFEIRVMRKAAKISAEAHRRAMQHCKPGMMEYQLEAELLHTFMYHGARSPAYASIVGSGANGCILHYVENSAKMKNGDLVLIDAGAEIDCYAADISRTFPVNGRFSRAQKALYELVLAAQYAAIEQVQPGNHWNDPHEAAVRVLTEGLVELGLLKGSLKTLLKKQAYRRFYMHRTGHWLGMDVHDVGDYKVDSQWRVLEPGMTLTIEPGLYIPAASKGVAKKWWNIGIRIEDDVLVTREGHEILSADVVKTVDEIEALMAGTKSSQRVKVKKKPVTPRSRRTK</sequence>
<protein>
    <submittedName>
        <fullName evidence="7">Xaa-Pro aminopeptidase</fullName>
        <ecNumber evidence="7">3.4.11.9</ecNumber>
    </submittedName>
</protein>
<dbReference type="InterPro" id="IPR036005">
    <property type="entry name" value="Creatinase/aminopeptidase-like"/>
</dbReference>
<dbReference type="GO" id="GO:0005829">
    <property type="term" value="C:cytosol"/>
    <property type="evidence" value="ECO:0007669"/>
    <property type="project" value="TreeGrafter"/>
</dbReference>
<keyword evidence="4 7" id="KW-0378">Hydrolase</keyword>
<evidence type="ECO:0000259" key="6">
    <source>
        <dbReference type="SMART" id="SM01011"/>
    </source>
</evidence>
<evidence type="ECO:0000256" key="4">
    <source>
        <dbReference type="ARBA" id="ARBA00022801"/>
    </source>
</evidence>
<dbReference type="NCBIfam" id="NF008131">
    <property type="entry name" value="PRK10879.1"/>
    <property type="match status" value="1"/>
</dbReference>
<dbReference type="Pfam" id="PF00557">
    <property type="entry name" value="Peptidase_M24"/>
    <property type="match status" value="1"/>
</dbReference>
<dbReference type="SMART" id="SM01011">
    <property type="entry name" value="AMP_N"/>
    <property type="match status" value="1"/>
</dbReference>
<evidence type="ECO:0000313" key="7">
    <source>
        <dbReference type="EMBL" id="VAX12675.1"/>
    </source>
</evidence>
<dbReference type="InterPro" id="IPR001131">
    <property type="entry name" value="Peptidase_M24B_aminopep-P_CS"/>
</dbReference>
<dbReference type="PANTHER" id="PTHR43226">
    <property type="entry name" value="XAA-PRO AMINOPEPTIDASE 3"/>
    <property type="match status" value="1"/>
</dbReference>
<evidence type="ECO:0000256" key="2">
    <source>
        <dbReference type="ARBA" id="ARBA00008766"/>
    </source>
</evidence>
<reference evidence="7" key="1">
    <citation type="submission" date="2018-06" db="EMBL/GenBank/DDBJ databases">
        <authorList>
            <person name="Zhirakovskaya E."/>
        </authorList>
    </citation>
    <scope>NUCLEOTIDE SEQUENCE</scope>
</reference>
<evidence type="ECO:0000256" key="3">
    <source>
        <dbReference type="ARBA" id="ARBA00022723"/>
    </source>
</evidence>
<dbReference type="InterPro" id="IPR007865">
    <property type="entry name" value="Aminopep_P_N"/>
</dbReference>
<dbReference type="InterPro" id="IPR029149">
    <property type="entry name" value="Creatin/AminoP/Spt16_N"/>
</dbReference>
<dbReference type="InterPro" id="IPR000994">
    <property type="entry name" value="Pept_M24"/>
</dbReference>
<dbReference type="FunFam" id="3.90.230.10:FF:000002">
    <property type="entry name" value="Xaa-Pro aminopeptidase 3"/>
    <property type="match status" value="1"/>
</dbReference>
<evidence type="ECO:0000256" key="5">
    <source>
        <dbReference type="ARBA" id="ARBA00023211"/>
    </source>
</evidence>
<organism evidence="7">
    <name type="scientific">hydrothermal vent metagenome</name>
    <dbReference type="NCBI Taxonomy" id="652676"/>
    <lineage>
        <taxon>unclassified sequences</taxon>
        <taxon>metagenomes</taxon>
        <taxon>ecological metagenomes</taxon>
    </lineage>
</organism>
<dbReference type="SUPFAM" id="SSF53092">
    <property type="entry name" value="Creatinase/prolidase N-terminal domain"/>
    <property type="match status" value="1"/>
</dbReference>
<dbReference type="Gene3D" id="3.40.350.10">
    <property type="entry name" value="Creatinase/prolidase N-terminal domain"/>
    <property type="match status" value="1"/>
</dbReference>
<dbReference type="PROSITE" id="PS00491">
    <property type="entry name" value="PROLINE_PEPTIDASE"/>
    <property type="match status" value="1"/>
</dbReference>
<dbReference type="GO" id="GO:0030145">
    <property type="term" value="F:manganese ion binding"/>
    <property type="evidence" value="ECO:0007669"/>
    <property type="project" value="InterPro"/>
</dbReference>
<name>A0A3B1C1W8_9ZZZZ</name>
<dbReference type="PRINTS" id="PR00599">
    <property type="entry name" value="MAPEPTIDASE"/>
</dbReference>
<dbReference type="GO" id="GO:0006508">
    <property type="term" value="P:proteolysis"/>
    <property type="evidence" value="ECO:0007669"/>
    <property type="project" value="TreeGrafter"/>
</dbReference>
<dbReference type="InterPro" id="IPR052433">
    <property type="entry name" value="X-Pro_dipept-like"/>
</dbReference>
<dbReference type="EC" id="3.4.11.9" evidence="7"/>
<comment type="similarity">
    <text evidence="2">Belongs to the peptidase M24B family.</text>
</comment>
<dbReference type="CDD" id="cd01087">
    <property type="entry name" value="Prolidase"/>
    <property type="match status" value="1"/>
</dbReference>
<dbReference type="SUPFAM" id="SSF55920">
    <property type="entry name" value="Creatinase/aminopeptidase"/>
    <property type="match status" value="1"/>
</dbReference>
<evidence type="ECO:0000256" key="1">
    <source>
        <dbReference type="ARBA" id="ARBA00001936"/>
    </source>
</evidence>
<dbReference type="InterPro" id="IPR001714">
    <property type="entry name" value="Pept_M24_MAP"/>
</dbReference>
<dbReference type="EMBL" id="UOFZ01000058">
    <property type="protein sequence ID" value="VAX12675.1"/>
    <property type="molecule type" value="Genomic_DNA"/>
</dbReference>
<comment type="cofactor">
    <cofactor evidence="1">
        <name>Mn(2+)</name>
        <dbReference type="ChEBI" id="CHEBI:29035"/>
    </cofactor>
</comment>
<keyword evidence="7" id="KW-0031">Aminopeptidase</keyword>
<keyword evidence="7" id="KW-0645">Protease</keyword>
<dbReference type="Pfam" id="PF05195">
    <property type="entry name" value="AMP_N"/>
    <property type="match status" value="1"/>
</dbReference>
<feature type="domain" description="Aminopeptidase P N-terminal" evidence="6">
    <location>
        <begin position="1"/>
        <end position="135"/>
    </location>
</feature>
<dbReference type="PANTHER" id="PTHR43226:SF4">
    <property type="entry name" value="XAA-PRO AMINOPEPTIDASE 3"/>
    <property type="match status" value="1"/>
</dbReference>